<name>A0A7S3G1Y3_9EUKA</name>
<dbReference type="GO" id="GO:0004672">
    <property type="term" value="F:protein kinase activity"/>
    <property type="evidence" value="ECO:0007669"/>
    <property type="project" value="InterPro"/>
</dbReference>
<proteinExistence type="predicted"/>
<evidence type="ECO:0000256" key="3">
    <source>
        <dbReference type="PROSITE-ProRule" id="PRU10141"/>
    </source>
</evidence>
<evidence type="ECO:0000259" key="5">
    <source>
        <dbReference type="PROSITE" id="PS50011"/>
    </source>
</evidence>
<dbReference type="FunFam" id="3.30.200.20:FF:000042">
    <property type="entry name" value="Aurora kinase A"/>
    <property type="match status" value="1"/>
</dbReference>
<dbReference type="InterPro" id="IPR011009">
    <property type="entry name" value="Kinase-like_dom_sf"/>
</dbReference>
<dbReference type="PROSITE" id="PS50011">
    <property type="entry name" value="PROTEIN_KINASE_DOM"/>
    <property type="match status" value="1"/>
</dbReference>
<keyword evidence="1 3" id="KW-0547">Nucleotide-binding</keyword>
<organism evidence="6">
    <name type="scientific">Palpitomonas bilix</name>
    <dbReference type="NCBI Taxonomy" id="652834"/>
    <lineage>
        <taxon>Eukaryota</taxon>
        <taxon>Eukaryota incertae sedis</taxon>
    </lineage>
</organism>
<protein>
    <recommendedName>
        <fullName evidence="5">Protein kinase domain-containing protein</fullName>
    </recommendedName>
</protein>
<dbReference type="InterPro" id="IPR000719">
    <property type="entry name" value="Prot_kinase_dom"/>
</dbReference>
<dbReference type="FunFam" id="1.10.510.10:FF:000571">
    <property type="entry name" value="Maternal embryonic leucine zipper kinase"/>
    <property type="match status" value="1"/>
</dbReference>
<dbReference type="SUPFAM" id="SSF56112">
    <property type="entry name" value="Protein kinase-like (PK-like)"/>
    <property type="match status" value="1"/>
</dbReference>
<feature type="binding site" evidence="3">
    <location>
        <position position="33"/>
    </location>
    <ligand>
        <name>ATP</name>
        <dbReference type="ChEBI" id="CHEBI:30616"/>
    </ligand>
</feature>
<feature type="domain" description="Protein kinase" evidence="5">
    <location>
        <begin position="4"/>
        <end position="256"/>
    </location>
</feature>
<keyword evidence="2 3" id="KW-0067">ATP-binding</keyword>
<dbReference type="Gene3D" id="1.10.510.10">
    <property type="entry name" value="Transferase(Phosphotransferase) domain 1"/>
    <property type="match status" value="1"/>
</dbReference>
<dbReference type="PROSITE" id="PS00107">
    <property type="entry name" value="PROTEIN_KINASE_ATP"/>
    <property type="match status" value="1"/>
</dbReference>
<dbReference type="GO" id="GO:0005524">
    <property type="term" value="F:ATP binding"/>
    <property type="evidence" value="ECO:0007669"/>
    <property type="project" value="UniProtKB-UniRule"/>
</dbReference>
<dbReference type="Pfam" id="PF00069">
    <property type="entry name" value="Pkinase"/>
    <property type="match status" value="1"/>
</dbReference>
<feature type="region of interest" description="Disordered" evidence="4">
    <location>
        <begin position="315"/>
        <end position="436"/>
    </location>
</feature>
<dbReference type="SUPFAM" id="SSF48371">
    <property type="entry name" value="ARM repeat"/>
    <property type="match status" value="1"/>
</dbReference>
<dbReference type="InterPro" id="IPR044591">
    <property type="entry name" value="RUK"/>
</dbReference>
<evidence type="ECO:0000313" key="6">
    <source>
        <dbReference type="EMBL" id="CAE0244026.1"/>
    </source>
</evidence>
<dbReference type="PANTHER" id="PTHR46562">
    <property type="entry name" value="SERINE/THREONINE-KINASE ULK4-LIKE PROTEIN-RELATED"/>
    <property type="match status" value="1"/>
</dbReference>
<dbReference type="InterPro" id="IPR008271">
    <property type="entry name" value="Ser/Thr_kinase_AS"/>
</dbReference>
<dbReference type="Gene3D" id="1.25.10.10">
    <property type="entry name" value="Leucine-rich Repeat Variant"/>
    <property type="match status" value="1"/>
</dbReference>
<dbReference type="EMBL" id="HBIB01009789">
    <property type="protein sequence ID" value="CAE0244026.1"/>
    <property type="molecule type" value="Transcribed_RNA"/>
</dbReference>
<dbReference type="GO" id="GO:0008017">
    <property type="term" value="F:microtubule binding"/>
    <property type="evidence" value="ECO:0007669"/>
    <property type="project" value="InterPro"/>
</dbReference>
<dbReference type="InterPro" id="IPR017441">
    <property type="entry name" value="Protein_kinase_ATP_BS"/>
</dbReference>
<feature type="compositionally biased region" description="Basic and acidic residues" evidence="4">
    <location>
        <begin position="338"/>
        <end position="355"/>
    </location>
</feature>
<sequence>MDNFHLFDEIGKGKYSTVYKGRKKKTLHYVAIKSVEKCHKPKILNEVRIMHGLNHSNILRFFNWYETTNHLWLILEYCTGGDLLTLLKQDAHLTEETIKGFGRSLMTALQYLHSSGILYCDLKPSNVLLDEAGELKLCDFGLARTIKETGKGAKEATKGRRRGTPCYMAPELFEDDHVYGYQSDFWALGCVLYEMAMGRPPFLSKSFSELVEQILYQDPDPLSDASEHFCDLLEGLLMKDPQERFSWEELRNHPFWEEPLEVLDIPPHNAYETFIKKRAELMETKTQECTVNADARPRTADVDVVRLSQIVQTNMKLEEGEQGSSATEGYGTARKKVATPEDEKEKQQPKGKDELPSADMEVDFEEPQQEGVDSLSIDEEEEEKSAPPRPAHTARESPSPAHEGKVSAHSGAHSQSEAELEAERAETPLPRPGVQQQEDMDVSLISVLFHPSEDQIRPIVHNKKIEKLPALGVFDPSTLPMRALGAEELLGLQTQEQVIEHLSTLYRTVGGHTTLAEKMNALGYIESIITDEEVASIFVNSSMSTLLVKIAKSSKSNSLRCRVVTLLGLLVRYAKRITDEVLPRSAVLQVLTEALREGRNTKLKRASAAALGEILFFVSTELFEGVGSDDKPLQASVAPDGSINCSSGWSIPGGCLSTITKALRTADDEVAQHYLVKLIENIATYTVKQSPEVLRMMGELSDEERARLALVARLCSTDTGVSMLALIKGAKSEGLRATSAAALARICLLDTSMAVSFVEKLSVSVAVALALSDNSLRIQHSFSAVLGLAMLQPPPRLIQSLMNEEKERGKSAGSSREGGVVWKCIRVLEHSTSPISKGKSLALLLCMCRANAVWLKQSSDLKLFVLMERLLKDKDVFLSAAARWASVAMAECLKIAMETMLQEEPSRAESRGGSASRHGDPEKKLGKHSQLSVLSHALQSGPRCRKYVFSATAEVPSDHPFIKEGHLQEGCTTAELLAFFIAHFVANNLHAASPASKKYMPLILDGVGQFAADLFEALPEIVLQWLIRPLASIVVEGDNELRFAAVKSLLQVSVVLVDSTKGGNATVSSAQAVQSLVEQLHSYLKGRWESLLEEKALLSLYLLKMLDVVAGAAEKYGKEQSKHSMVDVFWQEGVAALTLARVAEAKPSSSGGGTIMSVSAIAVRMYDQMEATAGERNLPGIKPDTVWRCFSLCVDCLSVREGEQSDDERIACCALISALCGHIENLEDPLLATAVDSIMASGETSEGCFLTETELDALLSLVRHSSIAAGKLDLKAVIALVGAALKSWEPSDMQRSAEDDSAEALVLLAVGVLDAGIAEERKAGKLAGDVAESAKEMLESISRHPLISESLAEAAMSARAKLRVLR</sequence>
<dbReference type="PANTHER" id="PTHR46562:SF1">
    <property type="entry name" value="SERINE_THREONINE-PROTEIN KINASE ULK4"/>
    <property type="match status" value="1"/>
</dbReference>
<feature type="region of interest" description="Disordered" evidence="4">
    <location>
        <begin position="903"/>
        <end position="927"/>
    </location>
</feature>
<dbReference type="InterPro" id="IPR016024">
    <property type="entry name" value="ARM-type_fold"/>
</dbReference>
<evidence type="ECO:0000256" key="1">
    <source>
        <dbReference type="ARBA" id="ARBA00022741"/>
    </source>
</evidence>
<gene>
    <name evidence="6" type="ORF">PBIL07802_LOCUS6201</name>
</gene>
<accession>A0A7S3G1Y3</accession>
<dbReference type="CDD" id="cd14010">
    <property type="entry name" value="STKc_ULK4"/>
    <property type="match status" value="1"/>
</dbReference>
<reference evidence="6" key="1">
    <citation type="submission" date="2021-01" db="EMBL/GenBank/DDBJ databases">
        <authorList>
            <person name="Corre E."/>
            <person name="Pelletier E."/>
            <person name="Niang G."/>
            <person name="Scheremetjew M."/>
            <person name="Finn R."/>
            <person name="Kale V."/>
            <person name="Holt S."/>
            <person name="Cochrane G."/>
            <person name="Meng A."/>
            <person name="Brown T."/>
            <person name="Cohen L."/>
        </authorList>
    </citation>
    <scope>NUCLEOTIDE SEQUENCE</scope>
    <source>
        <strain evidence="6">NIES-2562</strain>
    </source>
</reference>
<dbReference type="InterPro" id="IPR011989">
    <property type="entry name" value="ARM-like"/>
</dbReference>
<evidence type="ECO:0000256" key="4">
    <source>
        <dbReference type="SAM" id="MobiDB-lite"/>
    </source>
</evidence>
<evidence type="ECO:0000256" key="2">
    <source>
        <dbReference type="ARBA" id="ARBA00022840"/>
    </source>
</evidence>
<dbReference type="SMART" id="SM00220">
    <property type="entry name" value="S_TKc"/>
    <property type="match status" value="1"/>
</dbReference>
<dbReference type="PROSITE" id="PS00108">
    <property type="entry name" value="PROTEIN_KINASE_ST"/>
    <property type="match status" value="1"/>
</dbReference>